<organism evidence="1 2">
    <name type="scientific">Agrobacterium vitis</name>
    <name type="common">Rhizobium vitis</name>
    <dbReference type="NCBI Taxonomy" id="373"/>
    <lineage>
        <taxon>Bacteria</taxon>
        <taxon>Pseudomonadati</taxon>
        <taxon>Pseudomonadota</taxon>
        <taxon>Alphaproteobacteria</taxon>
        <taxon>Hyphomicrobiales</taxon>
        <taxon>Rhizobiaceae</taxon>
        <taxon>Rhizobium/Agrobacterium group</taxon>
        <taxon>Agrobacterium</taxon>
    </lineage>
</organism>
<evidence type="ECO:0000313" key="2">
    <source>
        <dbReference type="Proteomes" id="UP000477951"/>
    </source>
</evidence>
<proteinExistence type="predicted"/>
<protein>
    <submittedName>
        <fullName evidence="1">Uncharacterized protein</fullName>
    </submittedName>
</protein>
<comment type="caution">
    <text evidence="1">The sequence shown here is derived from an EMBL/GenBank/DDBJ whole genome shotgun (WGS) entry which is preliminary data.</text>
</comment>
<gene>
    <name evidence="1" type="ORF">GOZ90_21655</name>
</gene>
<sequence>MDFLRSEFAFKSAALKIERGLSTRSSSFAVSPEDVAEILLPLTSAADGEQLLHGSRKLAEMLNQSNSTPLKCARIQQKLARAFAGRSYQSLQQSFDFPTDFREIFPGAALPYGCLEPGQTQAHPYPRELLAFPELSQWRASWERSAVSTRELPFFPPMLPASYFQGYEPHYKRRTNWRAATMEPKPLARPPSENGQSCVLVKHKGRHLVGAARWKWWGDSGYISGVGFSLYLLTRTGWLKTFFDIRPYYAEPTCGPFMYRDGRGEDSDHIQAGLEELSRLAVHASTDEDELEQWGIVSGFFAP</sequence>
<name>A0A6L6VKA5_AGRVI</name>
<dbReference type="AlphaFoldDB" id="A0A6L6VKA5"/>
<dbReference type="RefSeq" id="WP_156616041.1">
    <property type="nucleotide sequence ID" value="NZ_WPHR01000026.1"/>
</dbReference>
<dbReference type="Proteomes" id="UP000477951">
    <property type="component" value="Unassembled WGS sequence"/>
</dbReference>
<reference evidence="1 2" key="1">
    <citation type="submission" date="2019-12" db="EMBL/GenBank/DDBJ databases">
        <title>Whole-genome sequencing of Allorhizobium vitis.</title>
        <authorList>
            <person name="Gan H.M."/>
            <person name="Szegedi E."/>
            <person name="Burr T."/>
            <person name="Savka M.A."/>
        </authorList>
    </citation>
    <scope>NUCLEOTIDE SEQUENCE [LARGE SCALE GENOMIC DNA]</scope>
    <source>
        <strain evidence="1 2">CG516</strain>
    </source>
</reference>
<evidence type="ECO:0000313" key="1">
    <source>
        <dbReference type="EMBL" id="MUZ75298.1"/>
    </source>
</evidence>
<accession>A0A6L6VKA5</accession>
<dbReference type="EMBL" id="WPHR01000026">
    <property type="protein sequence ID" value="MUZ75298.1"/>
    <property type="molecule type" value="Genomic_DNA"/>
</dbReference>